<evidence type="ECO:0000313" key="3">
    <source>
        <dbReference type="Proteomes" id="UP000775213"/>
    </source>
</evidence>
<evidence type="ECO:0000259" key="1">
    <source>
        <dbReference type="Pfam" id="PF11443"/>
    </source>
</evidence>
<comment type="caution">
    <text evidence="2">The sequence shown here is derived from an EMBL/GenBank/DDBJ whole genome shotgun (WGS) entry which is preliminary data.</text>
</comment>
<proteinExistence type="predicted"/>
<dbReference type="EMBL" id="JAGFBR010000014">
    <property type="protein sequence ID" value="KAH0455402.1"/>
    <property type="molecule type" value="Genomic_DNA"/>
</dbReference>
<dbReference type="AlphaFoldDB" id="A0AAV7GIS6"/>
<dbReference type="PANTHER" id="PTHR31373:SF17">
    <property type="entry name" value="OS06G0652100 PROTEIN"/>
    <property type="match status" value="1"/>
</dbReference>
<dbReference type="Pfam" id="PF11443">
    <property type="entry name" value="DUF2828"/>
    <property type="match status" value="1"/>
</dbReference>
<reference evidence="2 3" key="1">
    <citation type="journal article" date="2021" name="Hortic Res">
        <title>Chromosome-scale assembly of the Dendrobium chrysotoxum genome enhances the understanding of orchid evolution.</title>
        <authorList>
            <person name="Zhang Y."/>
            <person name="Zhang G.Q."/>
            <person name="Zhang D."/>
            <person name="Liu X.D."/>
            <person name="Xu X.Y."/>
            <person name="Sun W.H."/>
            <person name="Yu X."/>
            <person name="Zhu X."/>
            <person name="Wang Z.W."/>
            <person name="Zhao X."/>
            <person name="Zhong W.Y."/>
            <person name="Chen H."/>
            <person name="Yin W.L."/>
            <person name="Huang T."/>
            <person name="Niu S.C."/>
            <person name="Liu Z.J."/>
        </authorList>
    </citation>
    <scope>NUCLEOTIDE SEQUENCE [LARGE SCALE GENOMIC DNA]</scope>
    <source>
        <strain evidence="2">Lindl</strain>
    </source>
</reference>
<name>A0AAV7GIS6_DENCH</name>
<dbReference type="PANTHER" id="PTHR31373">
    <property type="entry name" value="OS06G0652100 PROTEIN"/>
    <property type="match status" value="1"/>
</dbReference>
<dbReference type="InterPro" id="IPR011205">
    <property type="entry name" value="UCP015417_vWA"/>
</dbReference>
<sequence>MYLRVFSKLSRLVGFEWNIMAFGCIARRLFLRESNLDIAALEDVHYAYRICDRLHRALVPLRRALQIPEVYMSVGQWDSLPYSRVPSVARKNYKDIFEQHDET</sequence>
<keyword evidence="3" id="KW-1185">Reference proteome</keyword>
<protein>
    <recommendedName>
        <fullName evidence="1">DUF2828 domain-containing protein</fullName>
    </recommendedName>
</protein>
<feature type="domain" description="DUF2828" evidence="1">
    <location>
        <begin position="24"/>
        <end position="102"/>
    </location>
</feature>
<gene>
    <name evidence="2" type="ORF">IEQ34_015434</name>
</gene>
<evidence type="ECO:0000313" key="2">
    <source>
        <dbReference type="EMBL" id="KAH0455402.1"/>
    </source>
</evidence>
<dbReference type="InterPro" id="IPR058580">
    <property type="entry name" value="DUF2828"/>
</dbReference>
<organism evidence="2 3">
    <name type="scientific">Dendrobium chrysotoxum</name>
    <name type="common">Orchid</name>
    <dbReference type="NCBI Taxonomy" id="161865"/>
    <lineage>
        <taxon>Eukaryota</taxon>
        <taxon>Viridiplantae</taxon>
        <taxon>Streptophyta</taxon>
        <taxon>Embryophyta</taxon>
        <taxon>Tracheophyta</taxon>
        <taxon>Spermatophyta</taxon>
        <taxon>Magnoliopsida</taxon>
        <taxon>Liliopsida</taxon>
        <taxon>Asparagales</taxon>
        <taxon>Orchidaceae</taxon>
        <taxon>Epidendroideae</taxon>
        <taxon>Malaxideae</taxon>
        <taxon>Dendrobiinae</taxon>
        <taxon>Dendrobium</taxon>
    </lineage>
</organism>
<accession>A0AAV7GIS6</accession>
<dbReference type="Proteomes" id="UP000775213">
    <property type="component" value="Unassembled WGS sequence"/>
</dbReference>